<dbReference type="Proteomes" id="UP001589890">
    <property type="component" value="Unassembled WGS sequence"/>
</dbReference>
<dbReference type="SUPFAM" id="SSF55729">
    <property type="entry name" value="Acyl-CoA N-acyltransferases (Nat)"/>
    <property type="match status" value="1"/>
</dbReference>
<name>A0ABV6QUQ9_9ACTN</name>
<dbReference type="PANTHER" id="PTHR43610">
    <property type="entry name" value="BLL6696 PROTEIN"/>
    <property type="match status" value="1"/>
</dbReference>
<accession>A0ABV6QUQ9</accession>
<feature type="domain" description="N-acetyltransferase" evidence="1">
    <location>
        <begin position="16"/>
        <end position="172"/>
    </location>
</feature>
<organism evidence="2 3">
    <name type="scientific">Kribbella deserti</name>
    <dbReference type="NCBI Taxonomy" id="1926257"/>
    <lineage>
        <taxon>Bacteria</taxon>
        <taxon>Bacillati</taxon>
        <taxon>Actinomycetota</taxon>
        <taxon>Actinomycetes</taxon>
        <taxon>Propionibacteriales</taxon>
        <taxon>Kribbellaceae</taxon>
        <taxon>Kribbella</taxon>
    </lineage>
</organism>
<protein>
    <submittedName>
        <fullName evidence="2">GNAT family N-acetyltransferase</fullName>
        <ecNumber evidence="2">2.3.-.-</ecNumber>
    </submittedName>
</protein>
<dbReference type="InterPro" id="IPR000182">
    <property type="entry name" value="GNAT_dom"/>
</dbReference>
<evidence type="ECO:0000259" key="1">
    <source>
        <dbReference type="PROSITE" id="PS51186"/>
    </source>
</evidence>
<evidence type="ECO:0000313" key="3">
    <source>
        <dbReference type="Proteomes" id="UP001589890"/>
    </source>
</evidence>
<evidence type="ECO:0000313" key="2">
    <source>
        <dbReference type="EMBL" id="MFC0628374.1"/>
    </source>
</evidence>
<keyword evidence="2" id="KW-0012">Acyltransferase</keyword>
<keyword evidence="3" id="KW-1185">Reference proteome</keyword>
<dbReference type="EMBL" id="JBHLTC010000039">
    <property type="protein sequence ID" value="MFC0628374.1"/>
    <property type="molecule type" value="Genomic_DNA"/>
</dbReference>
<sequence>MTITAPDGRMLTDGFVRLDRLTTDDIPELYDAIARPEVYGAGFGGIAGPPRDLDHMRDQWTKYADTHLIYAIRLVADNRLVGTSSFAEIDVRNESIEVGATAFRPSLWGSGLNPATKLLMLSHVFDECGFGRVAIGVDARNTRSLAAVARLGASREGVLRRFQRCYDGRFRDLVLFSILADEWPKVREGLQVRLGR</sequence>
<proteinExistence type="predicted"/>
<dbReference type="Gene3D" id="3.40.630.30">
    <property type="match status" value="1"/>
</dbReference>
<gene>
    <name evidence="2" type="ORF">ACFFGN_30165</name>
</gene>
<comment type="caution">
    <text evidence="2">The sequence shown here is derived from an EMBL/GenBank/DDBJ whole genome shotgun (WGS) entry which is preliminary data.</text>
</comment>
<dbReference type="PANTHER" id="PTHR43610:SF1">
    <property type="entry name" value="N-ACETYLTRANSFERASE DOMAIN-CONTAINING PROTEIN"/>
    <property type="match status" value="1"/>
</dbReference>
<dbReference type="Pfam" id="PF13302">
    <property type="entry name" value="Acetyltransf_3"/>
    <property type="match status" value="1"/>
</dbReference>
<reference evidence="2 3" key="1">
    <citation type="submission" date="2024-09" db="EMBL/GenBank/DDBJ databases">
        <authorList>
            <person name="Sun Q."/>
            <person name="Mori K."/>
        </authorList>
    </citation>
    <scope>NUCLEOTIDE SEQUENCE [LARGE SCALE GENOMIC DNA]</scope>
    <source>
        <strain evidence="2 3">CGMCC 1.15906</strain>
    </source>
</reference>
<dbReference type="RefSeq" id="WP_380054542.1">
    <property type="nucleotide sequence ID" value="NZ_JBHLTC010000039.1"/>
</dbReference>
<dbReference type="InterPro" id="IPR016181">
    <property type="entry name" value="Acyl_CoA_acyltransferase"/>
</dbReference>
<dbReference type="GO" id="GO:0016746">
    <property type="term" value="F:acyltransferase activity"/>
    <property type="evidence" value="ECO:0007669"/>
    <property type="project" value="UniProtKB-KW"/>
</dbReference>
<dbReference type="PROSITE" id="PS51186">
    <property type="entry name" value="GNAT"/>
    <property type="match status" value="1"/>
</dbReference>
<dbReference type="EC" id="2.3.-.-" evidence="2"/>
<keyword evidence="2" id="KW-0808">Transferase</keyword>